<dbReference type="GO" id="GO:0065002">
    <property type="term" value="P:intracellular protein transmembrane transport"/>
    <property type="evidence" value="ECO:0007669"/>
    <property type="project" value="TreeGrafter"/>
</dbReference>
<keyword evidence="7" id="KW-1185">Reference proteome</keyword>
<comment type="function">
    <text evidence="5">Part of the twin-arginine translocation (Tat) system that transports large folded proteins containing a characteristic twin-arginine motif in their signal peptide across membranes.</text>
</comment>
<dbReference type="KEGG" id="gah:GAH_00597"/>
<dbReference type="PANTHER" id="PTHR30371">
    <property type="entry name" value="SEC-INDEPENDENT PROTEIN TRANSLOCASE PROTEIN TATC"/>
    <property type="match status" value="1"/>
</dbReference>
<feature type="transmembrane region" description="Helical" evidence="5">
    <location>
        <begin position="195"/>
        <end position="214"/>
    </location>
</feature>
<comment type="subunit">
    <text evidence="5">Forms a complex with TatA.</text>
</comment>
<comment type="similarity">
    <text evidence="5">Belongs to the TatC family.</text>
</comment>
<dbReference type="GO" id="GO:0009977">
    <property type="term" value="F:proton motive force dependent protein transmembrane transporter activity"/>
    <property type="evidence" value="ECO:0007669"/>
    <property type="project" value="TreeGrafter"/>
</dbReference>
<evidence type="ECO:0000256" key="2">
    <source>
        <dbReference type="ARBA" id="ARBA00022692"/>
    </source>
</evidence>
<keyword evidence="5" id="KW-1003">Cell membrane</keyword>
<gene>
    <name evidence="5" type="primary">tatC</name>
    <name evidence="6" type="ORF">GAH_00597</name>
</gene>
<evidence type="ECO:0000256" key="3">
    <source>
        <dbReference type="ARBA" id="ARBA00022989"/>
    </source>
</evidence>
<evidence type="ECO:0000313" key="6">
    <source>
        <dbReference type="EMBL" id="AKG92062.1"/>
    </source>
</evidence>
<reference evidence="6 7" key="1">
    <citation type="submission" date="2015-04" db="EMBL/GenBank/DDBJ databases">
        <title>The complete genome sequence of the hyperthermophilic, obligate iron-reducing archaeon Geoglobus ahangari strain 234T.</title>
        <authorList>
            <person name="Manzella M.P."/>
            <person name="Holmes D.E."/>
            <person name="Rocheleau J.M."/>
            <person name="Chung A."/>
            <person name="Reguera G."/>
            <person name="Kashefi K."/>
        </authorList>
    </citation>
    <scope>NUCLEOTIDE SEQUENCE [LARGE SCALE GENOMIC DNA]</scope>
    <source>
        <strain evidence="6 7">234</strain>
    </source>
</reference>
<dbReference type="PRINTS" id="PR01840">
    <property type="entry name" value="TATCFAMILY"/>
</dbReference>
<dbReference type="HAMAP" id="MF_00902">
    <property type="entry name" value="TatC"/>
    <property type="match status" value="1"/>
</dbReference>
<protein>
    <recommendedName>
        <fullName evidence="5">Sec-independent protein translocase protein TatC</fullName>
    </recommendedName>
</protein>
<evidence type="ECO:0000256" key="4">
    <source>
        <dbReference type="ARBA" id="ARBA00023136"/>
    </source>
</evidence>
<evidence type="ECO:0000313" key="7">
    <source>
        <dbReference type="Proteomes" id="UP000034723"/>
    </source>
</evidence>
<keyword evidence="5" id="KW-0653">Protein transport</keyword>
<feature type="transmembrane region" description="Helical" evidence="5">
    <location>
        <begin position="72"/>
        <end position="90"/>
    </location>
</feature>
<accession>A0A0F7IHB6</accession>
<proteinExistence type="inferred from homology"/>
<dbReference type="InParanoid" id="A0A0F7IHB6"/>
<dbReference type="PATRIC" id="fig|113653.22.peg.597"/>
<dbReference type="HOGENOM" id="CLU_031942_5_0_2"/>
<dbReference type="GO" id="GO:0043953">
    <property type="term" value="P:protein transport by the Tat complex"/>
    <property type="evidence" value="ECO:0007669"/>
    <property type="project" value="UniProtKB-UniRule"/>
</dbReference>
<keyword evidence="4 5" id="KW-0472">Membrane</keyword>
<feature type="transmembrane region" description="Helical" evidence="5">
    <location>
        <begin position="161"/>
        <end position="183"/>
    </location>
</feature>
<dbReference type="Proteomes" id="UP000034723">
    <property type="component" value="Chromosome"/>
</dbReference>
<keyword evidence="5" id="KW-0811">Translocation</keyword>
<evidence type="ECO:0000256" key="5">
    <source>
        <dbReference type="HAMAP-Rule" id="MF_00902"/>
    </source>
</evidence>
<organism evidence="6 7">
    <name type="scientific">Geoglobus ahangari</name>
    <dbReference type="NCBI Taxonomy" id="113653"/>
    <lineage>
        <taxon>Archaea</taxon>
        <taxon>Methanobacteriati</taxon>
        <taxon>Methanobacteriota</taxon>
        <taxon>Archaeoglobi</taxon>
        <taxon>Archaeoglobales</taxon>
        <taxon>Archaeoglobaceae</taxon>
        <taxon>Geoglobus</taxon>
    </lineage>
</organism>
<evidence type="ECO:0000256" key="1">
    <source>
        <dbReference type="ARBA" id="ARBA00004141"/>
    </source>
</evidence>
<dbReference type="RefSeq" id="WP_048094617.1">
    <property type="nucleotide sequence ID" value="NZ_CP011267.1"/>
</dbReference>
<keyword evidence="2 5" id="KW-0812">Transmembrane</keyword>
<name>A0A0F7IHB6_9EURY</name>
<feature type="transmembrane region" description="Helical" evidence="5">
    <location>
        <begin position="220"/>
        <end position="240"/>
    </location>
</feature>
<feature type="transmembrane region" description="Helical" evidence="5">
    <location>
        <begin position="20"/>
        <end position="43"/>
    </location>
</feature>
<dbReference type="InterPro" id="IPR002033">
    <property type="entry name" value="TatC"/>
</dbReference>
<comment type="subcellular location">
    <subcellularLocation>
        <location evidence="5">Cell membrane</location>
        <topology evidence="5">Multi-pass membrane protein</topology>
    </subcellularLocation>
    <subcellularLocation>
        <location evidence="1">Membrane</location>
        <topology evidence="1">Multi-pass membrane protein</topology>
    </subcellularLocation>
</comment>
<dbReference type="STRING" id="113653.GAH_00597"/>
<keyword evidence="3 5" id="KW-1133">Transmembrane helix</keyword>
<dbReference type="PANTHER" id="PTHR30371:SF0">
    <property type="entry name" value="SEC-INDEPENDENT PROTEIN TRANSLOCASE PROTEIN TATC, CHLOROPLASTIC-RELATED"/>
    <property type="match status" value="1"/>
</dbReference>
<dbReference type="GO" id="GO:0033281">
    <property type="term" value="C:TAT protein transport complex"/>
    <property type="evidence" value="ECO:0007669"/>
    <property type="project" value="UniProtKB-UniRule"/>
</dbReference>
<sequence length="241" mass="27430">MSEFTAKELAEVLVAIRVRLIRILAIVAVVWAISFLYISDFIIQKIKEDLLPEGANLIYQAPLEGMILKLKISLILGFIVALPYIVVLAYRTLRDRTEFFSNFEISRSQAIIYGIVSVILFAAGVAYGYTLMLPLFLQFLYESAKSQGVLAFYSLAEFINFVVMMLAVFGVIFQMPLFMYILVKNGITSLETFKYYRRHFYVAFFTVAAIVTPPDVFTQLMVGVPMVLFYEISLIVVRVLT</sequence>
<feature type="transmembrane region" description="Helical" evidence="5">
    <location>
        <begin position="111"/>
        <end position="141"/>
    </location>
</feature>
<dbReference type="OrthoDB" id="50369at2157"/>
<keyword evidence="5" id="KW-0813">Transport</keyword>
<dbReference type="GeneID" id="24803177"/>
<dbReference type="EMBL" id="CP011267">
    <property type="protein sequence ID" value="AKG92062.1"/>
    <property type="molecule type" value="Genomic_DNA"/>
</dbReference>
<dbReference type="AlphaFoldDB" id="A0A0F7IHB6"/>
<dbReference type="Pfam" id="PF00902">
    <property type="entry name" value="TatC"/>
    <property type="match status" value="1"/>
</dbReference>